<sequence>MNFKKNPQTQDQIKNGRLHSRSIEHKSISLSFSNAEFFNRQQLYDELYNSNRFQIQSSNCLRTEQRSKQSKFKEVVESAQTKFIASPINHRKNITNLQQRAISEIVEQLRKQKRENNAKLKNTDNNSKKQNQLNLNFILVIAISLICYLVVLYEMIKPLSPNSK</sequence>
<dbReference type="EMBL" id="CAJJDP010000085">
    <property type="protein sequence ID" value="CAD8185640.1"/>
    <property type="molecule type" value="Genomic_DNA"/>
</dbReference>
<feature type="transmembrane region" description="Helical" evidence="1">
    <location>
        <begin position="135"/>
        <end position="156"/>
    </location>
</feature>
<keyword evidence="1" id="KW-0472">Membrane</keyword>
<dbReference type="OMA" id="QINYANC"/>
<comment type="caution">
    <text evidence="2">The sequence shown here is derived from an EMBL/GenBank/DDBJ whole genome shotgun (WGS) entry which is preliminary data.</text>
</comment>
<keyword evidence="1" id="KW-0812">Transmembrane</keyword>
<evidence type="ECO:0008006" key="4">
    <source>
        <dbReference type="Google" id="ProtNLM"/>
    </source>
</evidence>
<keyword evidence="3" id="KW-1185">Reference proteome</keyword>
<dbReference type="AlphaFoldDB" id="A0A8S1W8P9"/>
<evidence type="ECO:0000313" key="3">
    <source>
        <dbReference type="Proteomes" id="UP000683925"/>
    </source>
</evidence>
<evidence type="ECO:0000256" key="1">
    <source>
        <dbReference type="SAM" id="Phobius"/>
    </source>
</evidence>
<reference evidence="2" key="1">
    <citation type="submission" date="2021-01" db="EMBL/GenBank/DDBJ databases">
        <authorList>
            <consortium name="Genoscope - CEA"/>
            <person name="William W."/>
        </authorList>
    </citation>
    <scope>NUCLEOTIDE SEQUENCE</scope>
</reference>
<gene>
    <name evidence="2" type="ORF">POCTA_138.1.T0860067</name>
</gene>
<protein>
    <recommendedName>
        <fullName evidence="4">Transmembrane protein</fullName>
    </recommendedName>
</protein>
<name>A0A8S1W8P9_PAROT</name>
<dbReference type="OrthoDB" id="310566at2759"/>
<keyword evidence="1" id="KW-1133">Transmembrane helix</keyword>
<proteinExistence type="predicted"/>
<organism evidence="2 3">
    <name type="scientific">Paramecium octaurelia</name>
    <dbReference type="NCBI Taxonomy" id="43137"/>
    <lineage>
        <taxon>Eukaryota</taxon>
        <taxon>Sar</taxon>
        <taxon>Alveolata</taxon>
        <taxon>Ciliophora</taxon>
        <taxon>Intramacronucleata</taxon>
        <taxon>Oligohymenophorea</taxon>
        <taxon>Peniculida</taxon>
        <taxon>Parameciidae</taxon>
        <taxon>Paramecium</taxon>
    </lineage>
</organism>
<accession>A0A8S1W8P9</accession>
<dbReference type="Proteomes" id="UP000683925">
    <property type="component" value="Unassembled WGS sequence"/>
</dbReference>
<evidence type="ECO:0000313" key="2">
    <source>
        <dbReference type="EMBL" id="CAD8185640.1"/>
    </source>
</evidence>